<reference evidence="2" key="1">
    <citation type="journal article" date="2007" name="J. Bacteriol.">
        <title>Comparative genome analysis of four magnetotactic bacteria reveals a complex set of group-specific genes implicated in magnetosome biomineralization and function.</title>
        <authorList>
            <person name="Richter M."/>
            <person name="Kube M."/>
            <person name="Bazylinski D.A."/>
            <person name="Lombardot T."/>
            <person name="Gloeckner F.O."/>
            <person name="Reinhardt R."/>
            <person name="Schueler D."/>
        </authorList>
    </citation>
    <scope>NUCLEOTIDE SEQUENCE</scope>
    <source>
        <strain evidence="2">MSR-1</strain>
    </source>
</reference>
<accession>A4U4C0</accession>
<feature type="region of interest" description="Disordered" evidence="1">
    <location>
        <begin position="1"/>
        <end position="40"/>
    </location>
</feature>
<dbReference type="AlphaFoldDB" id="A4U4C0"/>
<dbReference type="EMBL" id="CU459003">
    <property type="protein sequence ID" value="CAM77727.1"/>
    <property type="molecule type" value="Genomic_DNA"/>
</dbReference>
<proteinExistence type="predicted"/>
<feature type="compositionally biased region" description="Pro residues" evidence="1">
    <location>
        <begin position="1"/>
        <end position="13"/>
    </location>
</feature>
<name>A4U4C0_9PROT</name>
<evidence type="ECO:0000256" key="1">
    <source>
        <dbReference type="SAM" id="MobiDB-lite"/>
    </source>
</evidence>
<sequence>MWADAPGPPPVRVYPPSSTLAPGREDGSDPDGIKIPSASSIVRPGISAQRLRPLHPQPNEMTLRYQMGLLLLNHPCTLDVGMYPPQYPFGRRINNSWAGSHAAPLQGEAG</sequence>
<organism evidence="2">
    <name type="scientific">Magnetospirillum gryphiswaldense</name>
    <dbReference type="NCBI Taxonomy" id="55518"/>
    <lineage>
        <taxon>Bacteria</taxon>
        <taxon>Pseudomonadati</taxon>
        <taxon>Pseudomonadota</taxon>
        <taxon>Alphaproteobacteria</taxon>
        <taxon>Rhodospirillales</taxon>
        <taxon>Rhodospirillaceae</taxon>
        <taxon>Magnetospirillum</taxon>
    </lineage>
</organism>
<evidence type="ECO:0000313" key="2">
    <source>
        <dbReference type="EMBL" id="CAM77727.1"/>
    </source>
</evidence>
<gene>
    <name evidence="2" type="ORF">MGR_3795</name>
</gene>
<protein>
    <submittedName>
        <fullName evidence="2">Uncharacterized protein</fullName>
    </submittedName>
</protein>